<sequence>MMHGNIPNTIKELNTRQILDDGEDSFAISHPQNQTSPIVFASPHSGRAYPRIFFSACIADPMDLRRVEDAYVDYLFSDTPQWGSPLLRALVGRACLDLNRAANELDAHIIDPPIKSPRPNRTPRVQAGLGCIPRIAFSGTSIYGRKLTPAEVKKRLKTVYTPYHKALNSLIDATRKAFGVSFLVDCHSMPSQSELGATFPDIVLGDRFGAACNSDFTDLIERAFSTRGYSVVRNRPYAGGYITQSQGRPEKQRHAIQIEINRKLYLDEHNVILSSNAAHLKKDINEIFENISEWATYNAPQKPAIA</sequence>
<keyword evidence="2" id="KW-1185">Reference proteome</keyword>
<comment type="caution">
    <text evidence="1">The sequence shown here is derived from an EMBL/GenBank/DDBJ whole genome shotgun (WGS) entry which is preliminary data.</text>
</comment>
<dbReference type="Proteomes" id="UP001596492">
    <property type="component" value="Unassembled WGS sequence"/>
</dbReference>
<proteinExistence type="predicted"/>
<evidence type="ECO:0000313" key="1">
    <source>
        <dbReference type="EMBL" id="MFC7292489.1"/>
    </source>
</evidence>
<dbReference type="InterPro" id="IPR007709">
    <property type="entry name" value="N-FG_amidohydro"/>
</dbReference>
<dbReference type="RefSeq" id="WP_382167959.1">
    <property type="nucleotide sequence ID" value="NZ_JBHTBR010000005.1"/>
</dbReference>
<gene>
    <name evidence="1" type="ORF">ACFQS8_12735</name>
</gene>
<name>A0ABW2INE5_9PROT</name>
<dbReference type="SUPFAM" id="SSF53187">
    <property type="entry name" value="Zn-dependent exopeptidases"/>
    <property type="match status" value="1"/>
</dbReference>
<protein>
    <submittedName>
        <fullName evidence="1">N-formylglutamate amidohydrolase</fullName>
    </submittedName>
</protein>
<reference evidence="2" key="1">
    <citation type="journal article" date="2019" name="Int. J. Syst. Evol. Microbiol.">
        <title>The Global Catalogue of Microorganisms (GCM) 10K type strain sequencing project: providing services to taxonomists for standard genome sequencing and annotation.</title>
        <authorList>
            <consortium name="The Broad Institute Genomics Platform"/>
            <consortium name="The Broad Institute Genome Sequencing Center for Infectious Disease"/>
            <person name="Wu L."/>
            <person name="Ma J."/>
        </authorList>
    </citation>
    <scope>NUCLEOTIDE SEQUENCE [LARGE SCALE GENOMIC DNA]</scope>
    <source>
        <strain evidence="2">CCUG 51308</strain>
    </source>
</reference>
<dbReference type="EMBL" id="JBHTBR010000005">
    <property type="protein sequence ID" value="MFC7292489.1"/>
    <property type="molecule type" value="Genomic_DNA"/>
</dbReference>
<dbReference type="Pfam" id="PF05013">
    <property type="entry name" value="FGase"/>
    <property type="match status" value="1"/>
</dbReference>
<accession>A0ABW2INE5</accession>
<evidence type="ECO:0000313" key="2">
    <source>
        <dbReference type="Proteomes" id="UP001596492"/>
    </source>
</evidence>
<dbReference type="Gene3D" id="3.40.630.40">
    <property type="entry name" value="Zn-dependent exopeptidases"/>
    <property type="match status" value="1"/>
</dbReference>
<organism evidence="1 2">
    <name type="scientific">Hirschia litorea</name>
    <dbReference type="NCBI Taxonomy" id="1199156"/>
    <lineage>
        <taxon>Bacteria</taxon>
        <taxon>Pseudomonadati</taxon>
        <taxon>Pseudomonadota</taxon>
        <taxon>Alphaproteobacteria</taxon>
        <taxon>Hyphomonadales</taxon>
        <taxon>Hyphomonadaceae</taxon>
        <taxon>Hirschia</taxon>
    </lineage>
</organism>